<dbReference type="RefSeq" id="WP_301128726.1">
    <property type="nucleotide sequence ID" value="NZ_JAUHPV010000005.1"/>
</dbReference>
<dbReference type="Proteomes" id="UP001172738">
    <property type="component" value="Unassembled WGS sequence"/>
</dbReference>
<feature type="domain" description="WYL" evidence="1">
    <location>
        <begin position="142"/>
        <end position="206"/>
    </location>
</feature>
<evidence type="ECO:0000313" key="4">
    <source>
        <dbReference type="EMBL" id="MDN4473317.1"/>
    </source>
</evidence>
<dbReference type="InterPro" id="IPR051534">
    <property type="entry name" value="CBASS_pafABC_assoc_protein"/>
</dbReference>
<dbReference type="PANTHER" id="PTHR34580">
    <property type="match status" value="1"/>
</dbReference>
<sequence length="307" mass="32905">MAEKALARVTRLLGIVSVLQHQDEASFEELGERFGVSAEQIRSDVMLLFTTGKPGGMPDEYVDFDPDALDRGIARLWDAQGLTQVRLSAREAVALIASLGTLVASGAAPAAAEPALAKLRDAIGSEPIDVVTDARVDPARVQPVRDGVEQRRAVRLDYVDAQDRRSERVIEPHRLVAIDGVGYIECWCRRAGDYRTLRLDRIVGAELTDEPVTTPPAEGLGFSLEPRFDATVTVHRSARWALEAMPGAQVSDDGEDVTASFPVADADFTAGRLLAVGPALRAVAPEALADAVARHARAVLDAQVGTP</sequence>
<dbReference type="Pfam" id="PF25583">
    <property type="entry name" value="WCX"/>
    <property type="match status" value="1"/>
</dbReference>
<proteinExistence type="predicted"/>
<dbReference type="InterPro" id="IPR028349">
    <property type="entry name" value="PafC-like"/>
</dbReference>
<dbReference type="EMBL" id="JAUHPV010000005">
    <property type="protein sequence ID" value="MDN4473317.1"/>
    <property type="molecule type" value="Genomic_DNA"/>
</dbReference>
<protein>
    <submittedName>
        <fullName evidence="4">WYL domain-containing protein</fullName>
    </submittedName>
</protein>
<dbReference type="PROSITE" id="PS52050">
    <property type="entry name" value="WYL"/>
    <property type="match status" value="1"/>
</dbReference>
<gene>
    <name evidence="4" type="ORF">QQX04_09975</name>
</gene>
<dbReference type="Pfam" id="PF19187">
    <property type="entry name" value="HTH_PafC"/>
    <property type="match status" value="1"/>
</dbReference>
<dbReference type="PIRSF" id="PIRSF016838">
    <property type="entry name" value="PafC"/>
    <property type="match status" value="1"/>
</dbReference>
<accession>A0ABT8G2S9</accession>
<organism evidence="4 5">
    <name type="scientific">Demequina zhanjiangensis</name>
    <dbReference type="NCBI Taxonomy" id="3051659"/>
    <lineage>
        <taxon>Bacteria</taxon>
        <taxon>Bacillati</taxon>
        <taxon>Actinomycetota</taxon>
        <taxon>Actinomycetes</taxon>
        <taxon>Micrococcales</taxon>
        <taxon>Demequinaceae</taxon>
        <taxon>Demequina</taxon>
    </lineage>
</organism>
<evidence type="ECO:0000259" key="3">
    <source>
        <dbReference type="Pfam" id="PF25583"/>
    </source>
</evidence>
<evidence type="ECO:0000313" key="5">
    <source>
        <dbReference type="Proteomes" id="UP001172738"/>
    </source>
</evidence>
<name>A0ABT8G2S9_9MICO</name>
<keyword evidence="5" id="KW-1185">Reference proteome</keyword>
<reference evidence="4" key="1">
    <citation type="submission" date="2023-06" db="EMBL/GenBank/DDBJ databases">
        <title>SYSU T00b26.</title>
        <authorList>
            <person name="Gao L."/>
            <person name="Fang B.-Z."/>
            <person name="Li W.-J."/>
        </authorList>
    </citation>
    <scope>NUCLEOTIDE SEQUENCE</scope>
    <source>
        <strain evidence="4">SYSU T00b26</strain>
    </source>
</reference>
<dbReference type="Pfam" id="PF13280">
    <property type="entry name" value="WYL"/>
    <property type="match status" value="1"/>
</dbReference>
<evidence type="ECO:0000259" key="2">
    <source>
        <dbReference type="Pfam" id="PF19187"/>
    </source>
</evidence>
<feature type="domain" description="PafC HTH" evidence="2">
    <location>
        <begin position="8"/>
        <end position="120"/>
    </location>
</feature>
<evidence type="ECO:0000259" key="1">
    <source>
        <dbReference type="Pfam" id="PF13280"/>
    </source>
</evidence>
<feature type="domain" description="WCX" evidence="3">
    <location>
        <begin position="227"/>
        <end position="300"/>
    </location>
</feature>
<comment type="caution">
    <text evidence="4">The sequence shown here is derived from an EMBL/GenBank/DDBJ whole genome shotgun (WGS) entry which is preliminary data.</text>
</comment>
<dbReference type="InterPro" id="IPR043839">
    <property type="entry name" value="PafC_HTH"/>
</dbReference>
<dbReference type="InterPro" id="IPR026881">
    <property type="entry name" value="WYL_dom"/>
</dbReference>
<dbReference type="InterPro" id="IPR057727">
    <property type="entry name" value="WCX_dom"/>
</dbReference>
<dbReference type="PANTHER" id="PTHR34580:SF1">
    <property type="entry name" value="PROTEIN PAFC"/>
    <property type="match status" value="1"/>
</dbReference>